<protein>
    <submittedName>
        <fullName evidence="1">Uncharacterized protein</fullName>
    </submittedName>
</protein>
<reference evidence="1 2" key="1">
    <citation type="submission" date="2015-07" db="EMBL/GenBank/DDBJ databases">
        <authorList>
            <consortium name="Pathogen Informatics"/>
        </authorList>
    </citation>
    <scope>NUCLEOTIDE SEQUENCE [LARGE SCALE GENOMIC DNA]</scope>
    <source>
        <strain evidence="1 2">A325</strain>
    </source>
</reference>
<dbReference type="Proteomes" id="UP000046067">
    <property type="component" value="Unassembled WGS sequence"/>
</dbReference>
<dbReference type="AlphaFoldDB" id="A0A655X110"/>
<proteinExistence type="predicted"/>
<gene>
    <name evidence="1" type="ORF">ERS013201_01550</name>
</gene>
<evidence type="ECO:0000313" key="1">
    <source>
        <dbReference type="EMBL" id="CSC01441.1"/>
    </source>
</evidence>
<evidence type="ECO:0000313" key="2">
    <source>
        <dbReference type="Proteomes" id="UP000046067"/>
    </source>
</evidence>
<organism evidence="1 2">
    <name type="scientific">Vibrio cholerae</name>
    <dbReference type="NCBI Taxonomy" id="666"/>
    <lineage>
        <taxon>Bacteria</taxon>
        <taxon>Pseudomonadati</taxon>
        <taxon>Pseudomonadota</taxon>
        <taxon>Gammaproteobacteria</taxon>
        <taxon>Vibrionales</taxon>
        <taxon>Vibrionaceae</taxon>
        <taxon>Vibrio</taxon>
    </lineage>
</organism>
<dbReference type="EMBL" id="CWQJ01000008">
    <property type="protein sequence ID" value="CSC01441.1"/>
    <property type="molecule type" value="Genomic_DNA"/>
</dbReference>
<sequence>MIGISSPSSLYRHLITSVLRFCKGRPLRPPASLANFIPSTNERSKVVFVAMTPSILFFKSDWQIC</sequence>
<name>A0A655X110_VIBCL</name>
<accession>A0A655X110</accession>